<dbReference type="EMBL" id="JADCUA010000034">
    <property type="protein sequence ID" value="KAH9829934.1"/>
    <property type="molecule type" value="Genomic_DNA"/>
</dbReference>
<proteinExistence type="predicted"/>
<dbReference type="Proteomes" id="UP000814176">
    <property type="component" value="Unassembled WGS sequence"/>
</dbReference>
<keyword evidence="3" id="KW-1185">Reference proteome</keyword>
<protein>
    <submittedName>
        <fullName evidence="2">Uncharacterized protein</fullName>
    </submittedName>
</protein>
<evidence type="ECO:0000313" key="3">
    <source>
        <dbReference type="Proteomes" id="UP000814176"/>
    </source>
</evidence>
<comment type="caution">
    <text evidence="2">The sequence shown here is derived from an EMBL/GenBank/DDBJ whole genome shotgun (WGS) entry which is preliminary data.</text>
</comment>
<dbReference type="GeneID" id="71998946"/>
<name>A0ABQ8K026_9APHY</name>
<evidence type="ECO:0000313" key="2">
    <source>
        <dbReference type="EMBL" id="KAH9829934.1"/>
    </source>
</evidence>
<accession>A0ABQ8K026</accession>
<dbReference type="RefSeq" id="XP_047773297.1">
    <property type="nucleotide sequence ID" value="XM_047918214.1"/>
</dbReference>
<sequence>MRMARWVLIRTEHTEFSRPVIPCGPDMESQAAGHPRGRKGQSTPLDNMHGLSSSGSGVFVGTCLRRRGKGKPTDALGYLACVRDVAAAPVLAANNFRERRMPRGCVTVRVRPSCEEQRANPSAVARPQSIISPRTRSSTILVTGSPSLSLGGKPKANVVPFRTDAWRILVGARQPRGKSIYVCVCGRRHASSRPRTSYASSSNEPCISPRPSTLVVFWRAPARTPPTRARDRAWPDVSADVRQALASPAALTSNLRSLPEMGPLITRTKQWPRRPPLLRASTRHARPARTSRHAFFSPNRSRSSPFQFLARFHPRRVPCTPHVEPSRRALTF</sequence>
<organism evidence="2 3">
    <name type="scientific">Rhodofomes roseus</name>
    <dbReference type="NCBI Taxonomy" id="34475"/>
    <lineage>
        <taxon>Eukaryota</taxon>
        <taxon>Fungi</taxon>
        <taxon>Dikarya</taxon>
        <taxon>Basidiomycota</taxon>
        <taxon>Agaricomycotina</taxon>
        <taxon>Agaricomycetes</taxon>
        <taxon>Polyporales</taxon>
        <taxon>Rhodofomes</taxon>
    </lineage>
</organism>
<reference evidence="2 3" key="1">
    <citation type="journal article" date="2021" name="Environ. Microbiol.">
        <title>Gene family expansions and transcriptome signatures uncover fungal adaptations to wood decay.</title>
        <authorList>
            <person name="Hage H."/>
            <person name="Miyauchi S."/>
            <person name="Viragh M."/>
            <person name="Drula E."/>
            <person name="Min B."/>
            <person name="Chaduli D."/>
            <person name="Navarro D."/>
            <person name="Favel A."/>
            <person name="Norest M."/>
            <person name="Lesage-Meessen L."/>
            <person name="Balint B."/>
            <person name="Merenyi Z."/>
            <person name="de Eugenio L."/>
            <person name="Morin E."/>
            <person name="Martinez A.T."/>
            <person name="Baldrian P."/>
            <person name="Stursova M."/>
            <person name="Martinez M.J."/>
            <person name="Novotny C."/>
            <person name="Magnuson J.K."/>
            <person name="Spatafora J.W."/>
            <person name="Maurice S."/>
            <person name="Pangilinan J."/>
            <person name="Andreopoulos W."/>
            <person name="LaButti K."/>
            <person name="Hundley H."/>
            <person name="Na H."/>
            <person name="Kuo A."/>
            <person name="Barry K."/>
            <person name="Lipzen A."/>
            <person name="Henrissat B."/>
            <person name="Riley R."/>
            <person name="Ahrendt S."/>
            <person name="Nagy L.G."/>
            <person name="Grigoriev I.V."/>
            <person name="Martin F."/>
            <person name="Rosso M.N."/>
        </authorList>
    </citation>
    <scope>NUCLEOTIDE SEQUENCE [LARGE SCALE GENOMIC DNA]</scope>
    <source>
        <strain evidence="2 3">CIRM-BRFM 1785</strain>
    </source>
</reference>
<gene>
    <name evidence="2" type="ORF">C8Q71DRAFT_383730</name>
</gene>
<evidence type="ECO:0000256" key="1">
    <source>
        <dbReference type="SAM" id="MobiDB-lite"/>
    </source>
</evidence>
<feature type="region of interest" description="Disordered" evidence="1">
    <location>
        <begin position="19"/>
        <end position="53"/>
    </location>
</feature>